<feature type="chain" id="PRO_5007288162" evidence="1">
    <location>
        <begin position="18"/>
        <end position="161"/>
    </location>
</feature>
<evidence type="ECO:0000313" key="3">
    <source>
        <dbReference type="Proteomes" id="UP000070700"/>
    </source>
</evidence>
<sequence length="161" mass="18552">MIRGWVSLFYLSQLTPSWIGPRCCVTGIALLSVVTSDKLEVSRDRLRSMESVDVWSGGCLVQRKKIIGVDVNHWMGLDQSTRELSEYCMRGDDYLQRMYHQSNQENRAAETPKHQAQRHWTGNFAADPGHISGSVQYERMPTKYRLHIAMSEEGFEKIEEN</sequence>
<dbReference type="AlphaFoldDB" id="A0A132BE50"/>
<accession>A0A132BE50</accession>
<evidence type="ECO:0000313" key="2">
    <source>
        <dbReference type="EMBL" id="KUJ10279.1"/>
    </source>
</evidence>
<dbReference type="RefSeq" id="XP_018064634.1">
    <property type="nucleotide sequence ID" value="XM_018213486.1"/>
</dbReference>
<name>A0A132BE50_MOLSC</name>
<proteinExistence type="predicted"/>
<dbReference type="GeneID" id="28823212"/>
<keyword evidence="3" id="KW-1185">Reference proteome</keyword>
<feature type="signal peptide" evidence="1">
    <location>
        <begin position="1"/>
        <end position="17"/>
    </location>
</feature>
<dbReference type="EMBL" id="KQ947429">
    <property type="protein sequence ID" value="KUJ10279.1"/>
    <property type="molecule type" value="Genomic_DNA"/>
</dbReference>
<keyword evidence="1" id="KW-0732">Signal</keyword>
<organism evidence="2 3">
    <name type="scientific">Mollisia scopiformis</name>
    <name type="common">Conifer needle endophyte fungus</name>
    <name type="synonym">Phialocephala scopiformis</name>
    <dbReference type="NCBI Taxonomy" id="149040"/>
    <lineage>
        <taxon>Eukaryota</taxon>
        <taxon>Fungi</taxon>
        <taxon>Dikarya</taxon>
        <taxon>Ascomycota</taxon>
        <taxon>Pezizomycotina</taxon>
        <taxon>Leotiomycetes</taxon>
        <taxon>Helotiales</taxon>
        <taxon>Mollisiaceae</taxon>
        <taxon>Mollisia</taxon>
    </lineage>
</organism>
<dbReference type="Proteomes" id="UP000070700">
    <property type="component" value="Unassembled WGS sequence"/>
</dbReference>
<protein>
    <submittedName>
        <fullName evidence="2">Uncharacterized protein</fullName>
    </submittedName>
</protein>
<evidence type="ECO:0000256" key="1">
    <source>
        <dbReference type="SAM" id="SignalP"/>
    </source>
</evidence>
<gene>
    <name evidence="2" type="ORF">LY89DRAFT_675136</name>
</gene>
<reference evidence="2 3" key="1">
    <citation type="submission" date="2015-10" db="EMBL/GenBank/DDBJ databases">
        <title>Full genome of DAOMC 229536 Phialocephala scopiformis, a fungal endophyte of spruce producing the potent anti-insectan compound rugulosin.</title>
        <authorList>
            <consortium name="DOE Joint Genome Institute"/>
            <person name="Walker A.K."/>
            <person name="Frasz S.L."/>
            <person name="Seifert K.A."/>
            <person name="Miller J.D."/>
            <person name="Mondo S.J."/>
            <person name="Labutti K."/>
            <person name="Lipzen A."/>
            <person name="Dockter R."/>
            <person name="Kennedy M."/>
            <person name="Grigoriev I.V."/>
            <person name="Spatafora J.W."/>
        </authorList>
    </citation>
    <scope>NUCLEOTIDE SEQUENCE [LARGE SCALE GENOMIC DNA]</scope>
    <source>
        <strain evidence="2 3">CBS 120377</strain>
    </source>
</reference>
<dbReference type="KEGG" id="psco:LY89DRAFT_675136"/>
<dbReference type="InParanoid" id="A0A132BE50"/>